<sequence>MGDHKIVEEDHHSRSDQILLLTYPSSAVYYVQSPSDHSTNTDCRNNELAFVSSPYGSDDKYTSTNARNSVHGQDVSRSLLSRYSSSRGSNNSFVHEKKITYGANEDFHEKSIGMDEIDEDDDDPCLVLCEKKQKDQHHHEERKCCEIENDFYDDDDFYEDGRRTGFWRLFSFGTYRSCWWTLIQIFWRSLVSFGVALLVFYLATKPPTPKISIKVARIPNFLLSEGVDASGVTTKILNCNCSLALEVDNRSKLFGLHIHPSTIRMSFGPLIFATSRPTTKDFKLYAADATLTKFKLYIGAKNKAMYGAGRSMQDMLESGKGLPLVIKINLRSNFNVVWNYVKPKFSHYAECYLLVHGSYDKQHRTQAYNNYCKTITTTL</sequence>
<evidence type="ECO:0000313" key="3">
    <source>
        <dbReference type="EMBL" id="RZC83061.1"/>
    </source>
</evidence>
<protein>
    <recommendedName>
        <fullName evidence="5">Late embryogenesis abundant protein LEA-2 subgroup domain-containing protein</fullName>
    </recommendedName>
</protein>
<dbReference type="PANTHER" id="PTHR48436:SF1">
    <property type="entry name" value="2, PUTATIVE-RELATED"/>
    <property type="match status" value="1"/>
</dbReference>
<keyword evidence="2" id="KW-0812">Transmembrane</keyword>
<dbReference type="AlphaFoldDB" id="A0A4Y7LFI8"/>
<name>A0A4Y7LFI8_PAPSO</name>
<evidence type="ECO:0000256" key="2">
    <source>
        <dbReference type="SAM" id="Phobius"/>
    </source>
</evidence>
<keyword evidence="2" id="KW-0472">Membrane</keyword>
<dbReference type="Gramene" id="RZC83061">
    <property type="protein sequence ID" value="RZC83061"/>
    <property type="gene ID" value="C5167_045847"/>
</dbReference>
<evidence type="ECO:0008006" key="5">
    <source>
        <dbReference type="Google" id="ProtNLM"/>
    </source>
</evidence>
<feature type="compositionally biased region" description="Polar residues" evidence="1">
    <location>
        <begin position="62"/>
        <end position="71"/>
    </location>
</feature>
<accession>A0A4Y7LFI8</accession>
<keyword evidence="4" id="KW-1185">Reference proteome</keyword>
<evidence type="ECO:0000256" key="1">
    <source>
        <dbReference type="SAM" id="MobiDB-lite"/>
    </source>
</evidence>
<keyword evidence="2" id="KW-1133">Transmembrane helix</keyword>
<gene>
    <name evidence="3" type="ORF">C5167_045847</name>
</gene>
<dbReference type="InterPro" id="IPR055276">
    <property type="entry name" value="NHL41-like"/>
</dbReference>
<organism evidence="3 4">
    <name type="scientific">Papaver somniferum</name>
    <name type="common">Opium poppy</name>
    <dbReference type="NCBI Taxonomy" id="3469"/>
    <lineage>
        <taxon>Eukaryota</taxon>
        <taxon>Viridiplantae</taxon>
        <taxon>Streptophyta</taxon>
        <taxon>Embryophyta</taxon>
        <taxon>Tracheophyta</taxon>
        <taxon>Spermatophyta</taxon>
        <taxon>Magnoliopsida</taxon>
        <taxon>Ranunculales</taxon>
        <taxon>Papaveraceae</taxon>
        <taxon>Papaveroideae</taxon>
        <taxon>Papaver</taxon>
    </lineage>
</organism>
<feature type="transmembrane region" description="Helical" evidence="2">
    <location>
        <begin position="185"/>
        <end position="204"/>
    </location>
</feature>
<evidence type="ECO:0000313" key="4">
    <source>
        <dbReference type="Proteomes" id="UP000316621"/>
    </source>
</evidence>
<dbReference type="PANTHER" id="PTHR48436">
    <property type="entry name" value="2, PUTATIVE-RELATED"/>
    <property type="match status" value="1"/>
</dbReference>
<dbReference type="OMA" id="PKFHHQA"/>
<feature type="region of interest" description="Disordered" evidence="1">
    <location>
        <begin position="54"/>
        <end position="73"/>
    </location>
</feature>
<dbReference type="OrthoDB" id="777193at2759"/>
<reference evidence="3 4" key="1">
    <citation type="journal article" date="2018" name="Science">
        <title>The opium poppy genome and morphinan production.</title>
        <authorList>
            <person name="Guo L."/>
            <person name="Winzer T."/>
            <person name="Yang X."/>
            <person name="Li Y."/>
            <person name="Ning Z."/>
            <person name="He Z."/>
            <person name="Teodor R."/>
            <person name="Lu Y."/>
            <person name="Bowser T.A."/>
            <person name="Graham I.A."/>
            <person name="Ye K."/>
        </authorList>
    </citation>
    <scope>NUCLEOTIDE SEQUENCE [LARGE SCALE GENOMIC DNA]</scope>
    <source>
        <strain evidence="4">cv. HN1</strain>
        <tissue evidence="3">Leaves</tissue>
    </source>
</reference>
<dbReference type="Proteomes" id="UP000316621">
    <property type="component" value="Chromosome 11"/>
</dbReference>
<proteinExistence type="predicted"/>
<dbReference type="EMBL" id="CM010725">
    <property type="protein sequence ID" value="RZC83061.1"/>
    <property type="molecule type" value="Genomic_DNA"/>
</dbReference>